<dbReference type="EMBL" id="JAQMWT010000570">
    <property type="protein sequence ID" value="KAJ8599361.1"/>
    <property type="molecule type" value="Genomic_DNA"/>
</dbReference>
<organism evidence="1 2">
    <name type="scientific">Chrysophaeum taylorii</name>
    <dbReference type="NCBI Taxonomy" id="2483200"/>
    <lineage>
        <taxon>Eukaryota</taxon>
        <taxon>Sar</taxon>
        <taxon>Stramenopiles</taxon>
        <taxon>Ochrophyta</taxon>
        <taxon>Pelagophyceae</taxon>
        <taxon>Pelagomonadales</taxon>
        <taxon>Pelagomonadaceae</taxon>
        <taxon>Chrysophaeum</taxon>
    </lineage>
</organism>
<sequence>MTSLYFATSNSRLQHMRRAAALFFVVSWVAAQEWWIGEDVWHNLTGPTLKSVGVREAREALELWSKCPRPEFEPGQRNEVILNMMLRKYNIYDDTKRPEYFPCIELLDRQMPEVPPWTFASEDEATKRRSGYNVSGGGNVLFAVALVRDNAARTTHVEEHLVPKIPDLLVFNATDKQNSSQMIADFLSLGLDMRDTFSVGEAAWWITELRFMQLLLASDYEFAVLLQDDAVVQDDFVDRVHEIVSRITPQERTVGYRLGLWDFGLLIPRRSVPRVLGSVCAQKRLEWPTDFFSFKHIGCCPLFFDAEPFNNLVTEHVDIPSTITYHSNSHGNFHGTAHAFIPPPSSNLPLSSSDQGDIEPLCSTNYPGKVADPERLAVRFDREIDLRAECNLALHETRLARE</sequence>
<accession>A0AAD7U6T6</accession>
<proteinExistence type="predicted"/>
<evidence type="ECO:0000313" key="2">
    <source>
        <dbReference type="Proteomes" id="UP001230188"/>
    </source>
</evidence>
<gene>
    <name evidence="1" type="ORF">CTAYLR_007013</name>
</gene>
<dbReference type="Proteomes" id="UP001230188">
    <property type="component" value="Unassembled WGS sequence"/>
</dbReference>
<dbReference type="AlphaFoldDB" id="A0AAD7U6T6"/>
<comment type="caution">
    <text evidence="1">The sequence shown here is derived from an EMBL/GenBank/DDBJ whole genome shotgun (WGS) entry which is preliminary data.</text>
</comment>
<reference evidence="1" key="1">
    <citation type="submission" date="2023-01" db="EMBL/GenBank/DDBJ databases">
        <title>Metagenome sequencing of chrysophaentin producing Chrysophaeum taylorii.</title>
        <authorList>
            <person name="Davison J."/>
            <person name="Bewley C."/>
        </authorList>
    </citation>
    <scope>NUCLEOTIDE SEQUENCE</scope>
    <source>
        <strain evidence="1">NIES-1699</strain>
    </source>
</reference>
<keyword evidence="2" id="KW-1185">Reference proteome</keyword>
<name>A0AAD7U6T6_9STRA</name>
<protein>
    <submittedName>
        <fullName evidence="1">Uncharacterized protein</fullName>
    </submittedName>
</protein>
<evidence type="ECO:0000313" key="1">
    <source>
        <dbReference type="EMBL" id="KAJ8599361.1"/>
    </source>
</evidence>